<dbReference type="GO" id="GO:0005524">
    <property type="term" value="F:ATP binding"/>
    <property type="evidence" value="ECO:0007669"/>
    <property type="project" value="UniProtKB-KW"/>
</dbReference>
<dbReference type="Pfam" id="PF07724">
    <property type="entry name" value="AAA_2"/>
    <property type="match status" value="1"/>
</dbReference>
<dbReference type="EMBL" id="FTOE01000001">
    <property type="protein sequence ID" value="SIS41735.1"/>
    <property type="molecule type" value="Genomic_DNA"/>
</dbReference>
<dbReference type="GO" id="GO:0005737">
    <property type="term" value="C:cytoplasm"/>
    <property type="evidence" value="ECO:0007669"/>
    <property type="project" value="TreeGrafter"/>
</dbReference>
<dbReference type="RefSeq" id="WP_076495887.1">
    <property type="nucleotide sequence ID" value="NZ_FTOE01000001.1"/>
</dbReference>
<reference evidence="7" key="1">
    <citation type="submission" date="2017-01" db="EMBL/GenBank/DDBJ databases">
        <authorList>
            <person name="Varghese N."/>
            <person name="Submissions S."/>
        </authorList>
    </citation>
    <scope>NUCLEOTIDE SEQUENCE [LARGE SCALE GENOMIC DNA]</scope>
    <source>
        <strain evidence="7">DSM 22306</strain>
    </source>
</reference>
<dbReference type="SUPFAM" id="SSF52540">
    <property type="entry name" value="P-loop containing nucleoside triphosphate hydrolases"/>
    <property type="match status" value="1"/>
</dbReference>
<accession>A0A1N7IXB6</accession>
<dbReference type="STRING" id="619304.SAMN05421760_101271"/>
<dbReference type="Gene3D" id="1.10.8.60">
    <property type="match status" value="1"/>
</dbReference>
<evidence type="ECO:0000313" key="6">
    <source>
        <dbReference type="EMBL" id="SIS41735.1"/>
    </source>
</evidence>
<dbReference type="Gene3D" id="3.40.50.300">
    <property type="entry name" value="P-loop containing nucleotide triphosphate hydrolases"/>
    <property type="match status" value="1"/>
</dbReference>
<keyword evidence="3" id="KW-0143">Chaperone</keyword>
<dbReference type="GO" id="GO:0034605">
    <property type="term" value="P:cellular response to heat"/>
    <property type="evidence" value="ECO:0007669"/>
    <property type="project" value="TreeGrafter"/>
</dbReference>
<sequence>MPFINDRIDQQQADETRQRYRNQAARSSRFKFDPAKVIAELRAAIIGQDHVLDEIDDIVHTLKADFGSPDRPLAVILLLGPTGVGKTESVRRLSKAMLGSADKLCRIDMNTLAQKHYSAALTGSPPGYVGSKEGQTLFDIDKIKGSFSEPGIVLFDEIEKADQDVVRAIMNILDTGKLALTSGVSQIDFSNTLIFMTSNLGARELYQLQNNLNPLWKRLFSRKAKSVAEIMDDALTAHFDPEFINRIDRILAYNRLETTQLLELVTLEITHLNARLRSRNASLYADDSVKHYIASHYDIRYGARDVLRRIRKELEPKIAKALLQFPDNVDFTVSYYQQQLCVVPVNAI</sequence>
<dbReference type="AlphaFoldDB" id="A0A1N7IXB6"/>
<dbReference type="SMART" id="SM00382">
    <property type="entry name" value="AAA"/>
    <property type="match status" value="1"/>
</dbReference>
<dbReference type="InterPro" id="IPR050130">
    <property type="entry name" value="ClpA_ClpB"/>
</dbReference>
<evidence type="ECO:0000256" key="2">
    <source>
        <dbReference type="ARBA" id="ARBA00022840"/>
    </source>
</evidence>
<evidence type="ECO:0000313" key="7">
    <source>
        <dbReference type="Proteomes" id="UP000185999"/>
    </source>
</evidence>
<feature type="domain" description="AAA+ ATPase" evidence="4">
    <location>
        <begin position="72"/>
        <end position="249"/>
    </location>
</feature>
<dbReference type="CDD" id="cd19499">
    <property type="entry name" value="RecA-like_ClpB_Hsp104-like"/>
    <property type="match status" value="1"/>
</dbReference>
<protein>
    <submittedName>
        <fullName evidence="6">C-terminal, D2-small domain-containing protein, of ClpB protein</fullName>
    </submittedName>
</protein>
<dbReference type="InterPro" id="IPR001270">
    <property type="entry name" value="ClpA/B"/>
</dbReference>
<dbReference type="InterPro" id="IPR003593">
    <property type="entry name" value="AAA+_ATPase"/>
</dbReference>
<name>A0A1N7IXB6_9GAMM</name>
<keyword evidence="2" id="KW-0067">ATP-binding</keyword>
<dbReference type="GO" id="GO:0016887">
    <property type="term" value="F:ATP hydrolysis activity"/>
    <property type="evidence" value="ECO:0007669"/>
    <property type="project" value="InterPro"/>
</dbReference>
<dbReference type="InterPro" id="IPR027417">
    <property type="entry name" value="P-loop_NTPase"/>
</dbReference>
<keyword evidence="7" id="KW-1185">Reference proteome</keyword>
<evidence type="ECO:0000256" key="3">
    <source>
        <dbReference type="ARBA" id="ARBA00023186"/>
    </source>
</evidence>
<dbReference type="Proteomes" id="UP000185999">
    <property type="component" value="Unassembled WGS sequence"/>
</dbReference>
<dbReference type="PANTHER" id="PTHR11638:SF18">
    <property type="entry name" value="HEAT SHOCK PROTEIN 104"/>
    <property type="match status" value="1"/>
</dbReference>
<dbReference type="OrthoDB" id="9803641at2"/>
<feature type="domain" description="Clp ATPase C-terminal" evidence="5">
    <location>
        <begin position="256"/>
        <end position="342"/>
    </location>
</feature>
<dbReference type="PRINTS" id="PR00300">
    <property type="entry name" value="CLPPROTEASEA"/>
</dbReference>
<dbReference type="SMART" id="SM01086">
    <property type="entry name" value="ClpB_D2-small"/>
    <property type="match status" value="1"/>
</dbReference>
<dbReference type="InterPro" id="IPR019489">
    <property type="entry name" value="Clp_ATPase_C"/>
</dbReference>
<evidence type="ECO:0000259" key="5">
    <source>
        <dbReference type="SMART" id="SM01086"/>
    </source>
</evidence>
<evidence type="ECO:0000259" key="4">
    <source>
        <dbReference type="SMART" id="SM00382"/>
    </source>
</evidence>
<evidence type="ECO:0000256" key="1">
    <source>
        <dbReference type="ARBA" id="ARBA00022741"/>
    </source>
</evidence>
<dbReference type="InterPro" id="IPR003959">
    <property type="entry name" value="ATPase_AAA_core"/>
</dbReference>
<keyword evidence="1" id="KW-0547">Nucleotide-binding</keyword>
<organism evidence="6 7">
    <name type="scientific">Neptunomonas antarctica</name>
    <dbReference type="NCBI Taxonomy" id="619304"/>
    <lineage>
        <taxon>Bacteria</taxon>
        <taxon>Pseudomonadati</taxon>
        <taxon>Pseudomonadota</taxon>
        <taxon>Gammaproteobacteria</taxon>
        <taxon>Oceanospirillales</taxon>
        <taxon>Oceanospirillaceae</taxon>
        <taxon>Neptunomonas</taxon>
    </lineage>
</organism>
<proteinExistence type="predicted"/>
<dbReference type="PANTHER" id="PTHR11638">
    <property type="entry name" value="ATP-DEPENDENT CLP PROTEASE"/>
    <property type="match status" value="1"/>
</dbReference>
<gene>
    <name evidence="6" type="ORF">SAMN05421760_101271</name>
</gene>
<dbReference type="Pfam" id="PF10431">
    <property type="entry name" value="ClpB_D2-small"/>
    <property type="match status" value="1"/>
</dbReference>